<dbReference type="Proteomes" id="UP000789396">
    <property type="component" value="Unassembled WGS sequence"/>
</dbReference>
<comment type="caution">
    <text evidence="1">The sequence shown here is derived from an EMBL/GenBank/DDBJ whole genome shotgun (WGS) entry which is preliminary data.</text>
</comment>
<feature type="non-terminal residue" evidence="1">
    <location>
        <position position="1"/>
    </location>
</feature>
<name>A0A9N9EQU6_9GLOM</name>
<accession>A0A9N9EQU6</accession>
<keyword evidence="2" id="KW-1185">Reference proteome</keyword>
<proteinExistence type="predicted"/>
<dbReference type="AlphaFoldDB" id="A0A9N9EQU6"/>
<dbReference type="EMBL" id="CAJVPZ010018791">
    <property type="protein sequence ID" value="CAG8690338.1"/>
    <property type="molecule type" value="Genomic_DNA"/>
</dbReference>
<protein>
    <submittedName>
        <fullName evidence="1">13670_t:CDS:1</fullName>
    </submittedName>
</protein>
<organism evidence="1 2">
    <name type="scientific">Racocetra fulgida</name>
    <dbReference type="NCBI Taxonomy" id="60492"/>
    <lineage>
        <taxon>Eukaryota</taxon>
        <taxon>Fungi</taxon>
        <taxon>Fungi incertae sedis</taxon>
        <taxon>Mucoromycota</taxon>
        <taxon>Glomeromycotina</taxon>
        <taxon>Glomeromycetes</taxon>
        <taxon>Diversisporales</taxon>
        <taxon>Gigasporaceae</taxon>
        <taxon>Racocetra</taxon>
    </lineage>
</organism>
<sequence>QTISQEYLVEIAHIEEAEITNKKQKLKTNITEEVTETIDNNDDNHDT</sequence>
<gene>
    <name evidence="1" type="ORF">RFULGI_LOCUS9974</name>
</gene>
<feature type="non-terminal residue" evidence="1">
    <location>
        <position position="47"/>
    </location>
</feature>
<reference evidence="1" key="1">
    <citation type="submission" date="2021-06" db="EMBL/GenBank/DDBJ databases">
        <authorList>
            <person name="Kallberg Y."/>
            <person name="Tangrot J."/>
            <person name="Rosling A."/>
        </authorList>
    </citation>
    <scope>NUCLEOTIDE SEQUENCE</scope>
    <source>
        <strain evidence="1">IN212</strain>
    </source>
</reference>
<evidence type="ECO:0000313" key="2">
    <source>
        <dbReference type="Proteomes" id="UP000789396"/>
    </source>
</evidence>
<evidence type="ECO:0000313" key="1">
    <source>
        <dbReference type="EMBL" id="CAG8690338.1"/>
    </source>
</evidence>